<sequence length="435" mass="49245">MEENAVMEKQSIHEIKAFQEELLRRQLTYLSEHSPYYQRLFDAHGIDISGIRTLEDLQLIPTTCKDDIQRQNDDFFCVDRSAIIDYCSTSGTLGNPVTFGLVDSDLERLAYNEMRSFQAIGIRPGDSVQLMTTMDRRFMAGLAYFLGLRKLGAGVFRVGSGIPQMQWDIILQHKPKFLIAVPSFLLKMIEYAEQHGIDCASSSVEAVLCIGESLRDAQFNDSLLTKRITDKWPLRLYSTYASTEMGAAFTECAAFRGGHVHEDLIITEVLDEYENPVPDGMPGELVITTLGVRGVPLLRFKTGDIVRKHSEPCSCGRNTYRIGPVEGRKQHMVKYKGTTLYPPAMHDVLAGFPQIEQHVIEIYHNDIGTDEIVIYLSAQEPSERLLLDVKDHFRAKLRVAPKVVWRTAEELQKVIFNPLSRKPVTFIDKRIVGGK</sequence>
<dbReference type="InterPro" id="IPR000873">
    <property type="entry name" value="AMP-dep_synth/lig_dom"/>
</dbReference>
<evidence type="ECO:0000313" key="3">
    <source>
        <dbReference type="Proteomes" id="UP001597545"/>
    </source>
</evidence>
<dbReference type="Pfam" id="PF00501">
    <property type="entry name" value="AMP-binding"/>
    <property type="match status" value="1"/>
</dbReference>
<keyword evidence="3" id="KW-1185">Reference proteome</keyword>
<evidence type="ECO:0000313" key="2">
    <source>
        <dbReference type="EMBL" id="MFD2550051.1"/>
    </source>
</evidence>
<protein>
    <submittedName>
        <fullName evidence="2">Phenylacetate--CoA ligase family protein</fullName>
    </submittedName>
</protein>
<keyword evidence="2" id="KW-0436">Ligase</keyword>
<dbReference type="PANTHER" id="PTHR43845">
    <property type="entry name" value="BLR5969 PROTEIN"/>
    <property type="match status" value="1"/>
</dbReference>
<dbReference type="Gene3D" id="3.40.50.12780">
    <property type="entry name" value="N-terminal domain of ligase-like"/>
    <property type="match status" value="1"/>
</dbReference>
<evidence type="ECO:0000259" key="1">
    <source>
        <dbReference type="Pfam" id="PF00501"/>
    </source>
</evidence>
<dbReference type="PANTHER" id="PTHR43845:SF1">
    <property type="entry name" value="BLR5969 PROTEIN"/>
    <property type="match status" value="1"/>
</dbReference>
<proteinExistence type="predicted"/>
<feature type="domain" description="AMP-dependent synthetase/ligase" evidence="1">
    <location>
        <begin position="89"/>
        <end position="289"/>
    </location>
</feature>
<accession>A0ABW5KN92</accession>
<dbReference type="RefSeq" id="WP_380906461.1">
    <property type="nucleotide sequence ID" value="NZ_JBHUEG010000018.1"/>
</dbReference>
<comment type="caution">
    <text evidence="2">The sequence shown here is derived from an EMBL/GenBank/DDBJ whole genome shotgun (WGS) entry which is preliminary data.</text>
</comment>
<dbReference type="GO" id="GO:0016874">
    <property type="term" value="F:ligase activity"/>
    <property type="evidence" value="ECO:0007669"/>
    <property type="project" value="UniProtKB-KW"/>
</dbReference>
<dbReference type="SUPFAM" id="SSF56801">
    <property type="entry name" value="Acetyl-CoA synthetase-like"/>
    <property type="match status" value="1"/>
</dbReference>
<dbReference type="EMBL" id="JBHULR010000021">
    <property type="protein sequence ID" value="MFD2550051.1"/>
    <property type="molecule type" value="Genomic_DNA"/>
</dbReference>
<gene>
    <name evidence="2" type="ORF">ACFSR5_20560</name>
</gene>
<dbReference type="Proteomes" id="UP001597545">
    <property type="component" value="Unassembled WGS sequence"/>
</dbReference>
<reference evidence="3" key="1">
    <citation type="journal article" date="2019" name="Int. J. Syst. Evol. Microbiol.">
        <title>The Global Catalogue of Microorganisms (GCM) 10K type strain sequencing project: providing services to taxonomists for standard genome sequencing and annotation.</title>
        <authorList>
            <consortium name="The Broad Institute Genomics Platform"/>
            <consortium name="The Broad Institute Genome Sequencing Center for Infectious Disease"/>
            <person name="Wu L."/>
            <person name="Ma J."/>
        </authorList>
    </citation>
    <scope>NUCLEOTIDE SEQUENCE [LARGE SCALE GENOMIC DNA]</scope>
    <source>
        <strain evidence="3">KCTC 42662</strain>
    </source>
</reference>
<dbReference type="InterPro" id="IPR045851">
    <property type="entry name" value="AMP-bd_C_sf"/>
</dbReference>
<organism evidence="2 3">
    <name type="scientific">Sphingobacterium suaedae</name>
    <dbReference type="NCBI Taxonomy" id="1686402"/>
    <lineage>
        <taxon>Bacteria</taxon>
        <taxon>Pseudomonadati</taxon>
        <taxon>Bacteroidota</taxon>
        <taxon>Sphingobacteriia</taxon>
        <taxon>Sphingobacteriales</taxon>
        <taxon>Sphingobacteriaceae</taxon>
        <taxon>Sphingobacterium</taxon>
    </lineage>
</organism>
<dbReference type="Gene3D" id="3.30.300.30">
    <property type="match status" value="1"/>
</dbReference>
<name>A0ABW5KN92_9SPHI</name>
<dbReference type="InterPro" id="IPR042099">
    <property type="entry name" value="ANL_N_sf"/>
</dbReference>